<dbReference type="Proteomes" id="UP001057402">
    <property type="component" value="Chromosome 11"/>
</dbReference>
<accession>A0ACB9LP16</accession>
<organism evidence="1 2">
    <name type="scientific">Melastoma candidum</name>
    <dbReference type="NCBI Taxonomy" id="119954"/>
    <lineage>
        <taxon>Eukaryota</taxon>
        <taxon>Viridiplantae</taxon>
        <taxon>Streptophyta</taxon>
        <taxon>Embryophyta</taxon>
        <taxon>Tracheophyta</taxon>
        <taxon>Spermatophyta</taxon>
        <taxon>Magnoliopsida</taxon>
        <taxon>eudicotyledons</taxon>
        <taxon>Gunneridae</taxon>
        <taxon>Pentapetalae</taxon>
        <taxon>rosids</taxon>
        <taxon>malvids</taxon>
        <taxon>Myrtales</taxon>
        <taxon>Melastomataceae</taxon>
        <taxon>Melastomatoideae</taxon>
        <taxon>Melastomateae</taxon>
        <taxon>Melastoma</taxon>
    </lineage>
</organism>
<name>A0ACB9LP16_9MYRT</name>
<protein>
    <submittedName>
        <fullName evidence="1">Uncharacterized protein</fullName>
    </submittedName>
</protein>
<keyword evidence="2" id="KW-1185">Reference proteome</keyword>
<proteinExistence type="predicted"/>
<dbReference type="EMBL" id="CM042890">
    <property type="protein sequence ID" value="KAI4313003.1"/>
    <property type="molecule type" value="Genomic_DNA"/>
</dbReference>
<evidence type="ECO:0000313" key="2">
    <source>
        <dbReference type="Proteomes" id="UP001057402"/>
    </source>
</evidence>
<sequence>MAVVLGDEFPSGGGGEGDVAGVTMGKDGREDVVVDGDDATVENEIDGDLVAGVVEAGESGEFGQRVSGIGDQAKENVELVGSEDVMEADVGDDDVAVKGKGDGFRNWRPAVVYAEEMDGIETVLGSGNESVEEAELMESEDAMEADAEGTGMVVEEETDRIETVLGGDDERGSERKEDFLAVPDGGVCMELIKHVVGICDGELPGKVELMESVDVREMDAGVVDMVEDEDEDAVVGVNRDVIKEDEIDDEVTTGRRDDVVASGVDDSQAMKEEEVVAFVVEGDRTAMAEEEGVDFVTCDGMSDMEVVELKENEIGIATVDGSSCNGESIVRAVSLQVNESGIAIVEGQISLAENEVVTVQELDLISALSLCEFPLILIISSGLTGGLELRILVMT</sequence>
<evidence type="ECO:0000313" key="1">
    <source>
        <dbReference type="EMBL" id="KAI4313003.1"/>
    </source>
</evidence>
<reference evidence="2" key="1">
    <citation type="journal article" date="2023" name="Front. Plant Sci.">
        <title>Chromosomal-level genome assembly of Melastoma candidum provides insights into trichome evolution.</title>
        <authorList>
            <person name="Zhong Y."/>
            <person name="Wu W."/>
            <person name="Sun C."/>
            <person name="Zou P."/>
            <person name="Liu Y."/>
            <person name="Dai S."/>
            <person name="Zhou R."/>
        </authorList>
    </citation>
    <scope>NUCLEOTIDE SEQUENCE [LARGE SCALE GENOMIC DNA]</scope>
</reference>
<comment type="caution">
    <text evidence="1">The sequence shown here is derived from an EMBL/GenBank/DDBJ whole genome shotgun (WGS) entry which is preliminary data.</text>
</comment>
<gene>
    <name evidence="1" type="ORF">MLD38_037785</name>
</gene>